<dbReference type="SMART" id="SM00028">
    <property type="entry name" value="TPR"/>
    <property type="match status" value="2"/>
</dbReference>
<dbReference type="InterPro" id="IPR011990">
    <property type="entry name" value="TPR-like_helical_dom_sf"/>
</dbReference>
<organism evidence="2 3">
    <name type="scientific">Rhynocoris fuscipes</name>
    <dbReference type="NCBI Taxonomy" id="488301"/>
    <lineage>
        <taxon>Eukaryota</taxon>
        <taxon>Metazoa</taxon>
        <taxon>Ecdysozoa</taxon>
        <taxon>Arthropoda</taxon>
        <taxon>Hexapoda</taxon>
        <taxon>Insecta</taxon>
        <taxon>Pterygota</taxon>
        <taxon>Neoptera</taxon>
        <taxon>Paraneoptera</taxon>
        <taxon>Hemiptera</taxon>
        <taxon>Heteroptera</taxon>
        <taxon>Panheteroptera</taxon>
        <taxon>Cimicomorpha</taxon>
        <taxon>Reduviidae</taxon>
        <taxon>Harpactorinae</taxon>
        <taxon>Harpactorini</taxon>
        <taxon>Rhynocoris</taxon>
    </lineage>
</organism>
<dbReference type="InterPro" id="IPR019734">
    <property type="entry name" value="TPR_rpt"/>
</dbReference>
<evidence type="ECO:0000313" key="3">
    <source>
        <dbReference type="Proteomes" id="UP001461498"/>
    </source>
</evidence>
<dbReference type="EMBL" id="JAPXFL010000001">
    <property type="protein sequence ID" value="KAK9512848.1"/>
    <property type="molecule type" value="Genomic_DNA"/>
</dbReference>
<dbReference type="PROSITE" id="PS50005">
    <property type="entry name" value="TPR"/>
    <property type="match status" value="1"/>
</dbReference>
<dbReference type="AlphaFoldDB" id="A0AAW1DPC5"/>
<dbReference type="SUPFAM" id="SSF48452">
    <property type="entry name" value="TPR-like"/>
    <property type="match status" value="2"/>
</dbReference>
<name>A0AAW1DPC5_9HEMI</name>
<dbReference type="InterPro" id="IPR042476">
    <property type="entry name" value="APPBP2"/>
</dbReference>
<evidence type="ECO:0000256" key="1">
    <source>
        <dbReference type="PROSITE-ProRule" id="PRU00339"/>
    </source>
</evidence>
<dbReference type="GO" id="GO:0006886">
    <property type="term" value="P:intracellular protein transport"/>
    <property type="evidence" value="ECO:0007669"/>
    <property type="project" value="InterPro"/>
</dbReference>
<dbReference type="PANTHER" id="PTHR46575:SF1">
    <property type="entry name" value="AMYLOID PROTEIN-BINDING PROTEIN 2"/>
    <property type="match status" value="1"/>
</dbReference>
<keyword evidence="3" id="KW-1185">Reference proteome</keyword>
<dbReference type="GO" id="GO:1990756">
    <property type="term" value="F:ubiquitin-like ligase-substrate adaptor activity"/>
    <property type="evidence" value="ECO:0007669"/>
    <property type="project" value="TreeGrafter"/>
</dbReference>
<protein>
    <recommendedName>
        <fullName evidence="4">Amyloid protein-binding protein 2</fullName>
    </recommendedName>
</protein>
<dbReference type="EMBL" id="JAPXFL010000001">
    <property type="protein sequence ID" value="KAK9512847.1"/>
    <property type="molecule type" value="Genomic_DNA"/>
</dbReference>
<dbReference type="Pfam" id="PF13424">
    <property type="entry name" value="TPR_12"/>
    <property type="match status" value="1"/>
</dbReference>
<dbReference type="Proteomes" id="UP001461498">
    <property type="component" value="Unassembled WGS sequence"/>
</dbReference>
<reference evidence="2 3" key="1">
    <citation type="submission" date="2022-12" db="EMBL/GenBank/DDBJ databases">
        <title>Chromosome-level genome assembly of true bugs.</title>
        <authorList>
            <person name="Ma L."/>
            <person name="Li H."/>
        </authorList>
    </citation>
    <scope>NUCLEOTIDE SEQUENCE [LARGE SCALE GENOMIC DNA]</scope>
    <source>
        <strain evidence="2">Lab_2022b</strain>
    </source>
</reference>
<evidence type="ECO:0000313" key="2">
    <source>
        <dbReference type="EMBL" id="KAK9512848.1"/>
    </source>
</evidence>
<accession>A0AAW1DPC5</accession>
<sequence length="583" mass="66455">MQDASSSVLPLYDITVAAVSDYYKYFKKELRILPETILFDVFITLFHQDRLCVLGMEFSDLAVFSRMLKVTNKRLELIKCFQALMKHGTGLAKELASGYEIKCNCTLQDNTDIMEKLSVIDVGIRLGSFLSDAGWFAESGKVLQCCKDLCLTLPDEINSWIKTLDCCHKLLHAEVVYSNFNSATLTKKLAEEIISKIKSSSGECICLAGIYTQFSLYSFYMSDYNEAYSWSIKSIRELGPNVCRRMTVEALSQASKACVVKRKFSKAVALVRQAVYLARESFGTNHPKYADTLLDYGFYLLNSDSMKDSVTVYGQALKLKTEIYGQLNLHVAVSHEDLAYALYVHEYSSGRFTAARQHAEDAINLMILLLPKEHLMLASAQRVKALILEEIALDYMSINSESQLKLLYEAENLHKNALRLALAAFGVDNVQTAKHYGNLGRLYQSMKRYEEAEQMHLKAIEIKEKLLGQDDYEVGLSVGHLASLYNYHMNEYRKAESLYFRSINISLKLFSDTYSGLEYDYRGLVHVYDSLEEFDNKEDYLDIIARWKRLREEQELKDTAPLSLPKAPSSLQEIQEMFSEPPV</sequence>
<evidence type="ECO:0008006" key="4">
    <source>
        <dbReference type="Google" id="ProtNLM"/>
    </source>
</evidence>
<feature type="repeat" description="TPR" evidence="1">
    <location>
        <begin position="433"/>
        <end position="466"/>
    </location>
</feature>
<proteinExistence type="predicted"/>
<dbReference type="Gene3D" id="1.25.40.10">
    <property type="entry name" value="Tetratricopeptide repeat domain"/>
    <property type="match status" value="2"/>
</dbReference>
<gene>
    <name evidence="2" type="ORF">O3M35_001174</name>
</gene>
<dbReference type="PANTHER" id="PTHR46575">
    <property type="entry name" value="AMYLOID PROTEIN-BINDING PROTEIN 2"/>
    <property type="match status" value="1"/>
</dbReference>
<dbReference type="GO" id="GO:0031462">
    <property type="term" value="C:Cul2-RING ubiquitin ligase complex"/>
    <property type="evidence" value="ECO:0007669"/>
    <property type="project" value="TreeGrafter"/>
</dbReference>
<comment type="caution">
    <text evidence="2">The sequence shown here is derived from an EMBL/GenBank/DDBJ whole genome shotgun (WGS) entry which is preliminary data.</text>
</comment>
<keyword evidence="1" id="KW-0802">TPR repeat</keyword>
<dbReference type="GO" id="GO:0043161">
    <property type="term" value="P:proteasome-mediated ubiquitin-dependent protein catabolic process"/>
    <property type="evidence" value="ECO:0007669"/>
    <property type="project" value="TreeGrafter"/>
</dbReference>